<evidence type="ECO:0000256" key="7">
    <source>
        <dbReference type="SAM" id="MobiDB-lite"/>
    </source>
</evidence>
<evidence type="ECO:0000313" key="9">
    <source>
        <dbReference type="EMBL" id="AWP17580.1"/>
    </source>
</evidence>
<dbReference type="PANTHER" id="PTHR21490:SF0">
    <property type="entry name" value="ENKURIN"/>
    <property type="match status" value="1"/>
</dbReference>
<dbReference type="PANTHER" id="PTHR21490">
    <property type="entry name" value="ENKURIN-RELATED"/>
    <property type="match status" value="1"/>
</dbReference>
<evidence type="ECO:0000256" key="1">
    <source>
        <dbReference type="ARBA" id="ARBA00004138"/>
    </source>
</evidence>
<dbReference type="InterPro" id="IPR027012">
    <property type="entry name" value="Enkurin_dom"/>
</dbReference>
<feature type="compositionally biased region" description="Polar residues" evidence="7">
    <location>
        <begin position="103"/>
        <end position="113"/>
    </location>
</feature>
<dbReference type="GO" id="GO:0005516">
    <property type="term" value="F:calmodulin binding"/>
    <property type="evidence" value="ECO:0007669"/>
    <property type="project" value="TreeGrafter"/>
</dbReference>
<evidence type="ECO:0000313" key="10">
    <source>
        <dbReference type="Proteomes" id="UP000246464"/>
    </source>
</evidence>
<reference evidence="9 10" key="1">
    <citation type="submission" date="2017-12" db="EMBL/GenBank/DDBJ databases">
        <title>Integrating genomic resources of turbot (Scophthalmus maximus) in depth evaluation of genetic and physical mapping variation across individuals.</title>
        <authorList>
            <person name="Martinez P."/>
        </authorList>
    </citation>
    <scope>NUCLEOTIDE SEQUENCE [LARGE SCALE GENOMIC DNA]</scope>
</reference>
<evidence type="ECO:0000256" key="2">
    <source>
        <dbReference type="ARBA" id="ARBA00004245"/>
    </source>
</evidence>
<dbReference type="Pfam" id="PF13864">
    <property type="entry name" value="Enkurin"/>
    <property type="match status" value="2"/>
</dbReference>
<dbReference type="AlphaFoldDB" id="A0A2U9CNP0"/>
<sequence length="700" mass="81006">MVEAMNPPEGIYIQIQKPTVPRYVSKFRPTLESMKKEARRTMGPAKVEVSVPDKYLKKHSKEPKLPEISSKFVRTNCSGKKPAVPARTGNAPVDIQTKRDQESTTGECTQTTKVAPKKPEPIFVDTRKGHKQPIENSGLVPKHINKKNFGAVPGYVLQRNEEKQRAREEFDKFLKQQQEQEAKKKWTDAEQKNILKGLKSWEKSHPEFQSLPTIRDLISQNKNRERVDMEMKKLEDEINLVERYMSKFRLTVALEGMNSKEARRTMGPAKVEVAVPDKYLKKYSKEPKLPQKTKSSKVVHTNCTGKKPAVPARPDYAPVDIQTKRKPEPIFVDTRKGHKQPIEKSGLVTEHIKKKSQFQQQDYEAVPEYVLHRNEKMQRAWEEHGKFLKDQQEQEAKNKLTHEERQTILQSLHSIHTAPKPSSSSYFLIFNPALKLSNMAEFINPENIYNHIPKPKVLIQKPPRYMSKSRPTVALETVKNKEPKRTMGPAKVEVSAPDKYLKKYSQEPKLPEKTQSLTFVRTNCAGKKPDVPARTDNAPVDIQTKREQESTKGECTKTTKVAPKKPEPIFVDTRNGHKQPIEYSGLVPKYIKKKDYGAVPEYVLQRNEEMQRAWEEHGKFLKDQQEQEAKSKLSHAERQTILQGLKMKWAKLNHEFQGLPFITDTLHLKRNRVRVEMEMKKLEDDINLIERFKIIYLPED</sequence>
<name>A0A2U9CNP0_SCOMX</name>
<feature type="region of interest" description="Disordered" evidence="7">
    <location>
        <begin position="287"/>
        <end position="315"/>
    </location>
</feature>
<keyword evidence="3" id="KW-0963">Cytoplasm</keyword>
<protein>
    <submittedName>
        <fullName evidence="9">Enkur c10orf63</fullName>
    </submittedName>
</protein>
<dbReference type="PROSITE" id="PS51665">
    <property type="entry name" value="ENKURIN"/>
    <property type="match status" value="1"/>
</dbReference>
<evidence type="ECO:0000256" key="4">
    <source>
        <dbReference type="ARBA" id="ARBA00023212"/>
    </source>
</evidence>
<feature type="region of interest" description="Disordered" evidence="7">
    <location>
        <begin position="76"/>
        <end position="141"/>
    </location>
</feature>
<comment type="subcellular location">
    <subcellularLocation>
        <location evidence="1">Cell projection</location>
        <location evidence="1">Cilium</location>
    </subcellularLocation>
    <subcellularLocation>
        <location evidence="2">Cytoplasm</location>
        <location evidence="2">Cytoskeleton</location>
    </subcellularLocation>
</comment>
<evidence type="ECO:0000259" key="8">
    <source>
        <dbReference type="PROSITE" id="PS51665"/>
    </source>
</evidence>
<evidence type="ECO:0000256" key="5">
    <source>
        <dbReference type="ARBA" id="ARBA00023273"/>
    </source>
</evidence>
<dbReference type="GO" id="GO:0001669">
    <property type="term" value="C:acrosomal vesicle"/>
    <property type="evidence" value="ECO:0007669"/>
    <property type="project" value="TreeGrafter"/>
</dbReference>
<dbReference type="Proteomes" id="UP000246464">
    <property type="component" value="Chromosome 18"/>
</dbReference>
<feature type="domain" description="Enkurin" evidence="8">
    <location>
        <begin position="605"/>
        <end position="697"/>
    </location>
</feature>
<proteinExistence type="predicted"/>
<keyword evidence="10" id="KW-1185">Reference proteome</keyword>
<keyword evidence="6" id="KW-0175">Coiled coil</keyword>
<evidence type="ECO:0000256" key="3">
    <source>
        <dbReference type="ARBA" id="ARBA00022490"/>
    </source>
</evidence>
<evidence type="ECO:0000256" key="6">
    <source>
        <dbReference type="SAM" id="Coils"/>
    </source>
</evidence>
<dbReference type="EMBL" id="CP026260">
    <property type="protein sequence ID" value="AWP17580.1"/>
    <property type="molecule type" value="Genomic_DNA"/>
</dbReference>
<keyword evidence="5" id="KW-0966">Cell projection</keyword>
<keyword evidence="4" id="KW-0206">Cytoskeleton</keyword>
<dbReference type="STRING" id="52904.ENSSMAP00000023548"/>
<feature type="coiled-coil region" evidence="6">
    <location>
        <begin position="217"/>
        <end position="244"/>
    </location>
</feature>
<dbReference type="GO" id="GO:0005879">
    <property type="term" value="C:axonemal microtubule"/>
    <property type="evidence" value="ECO:0007669"/>
    <property type="project" value="TreeGrafter"/>
</dbReference>
<dbReference type="InterPro" id="IPR052102">
    <property type="entry name" value="Enkurin_domain-protein"/>
</dbReference>
<feature type="compositionally biased region" description="Polar residues" evidence="7">
    <location>
        <begin position="292"/>
        <end position="304"/>
    </location>
</feature>
<organism evidence="9 10">
    <name type="scientific">Scophthalmus maximus</name>
    <name type="common">Turbot</name>
    <name type="synonym">Psetta maxima</name>
    <dbReference type="NCBI Taxonomy" id="52904"/>
    <lineage>
        <taxon>Eukaryota</taxon>
        <taxon>Metazoa</taxon>
        <taxon>Chordata</taxon>
        <taxon>Craniata</taxon>
        <taxon>Vertebrata</taxon>
        <taxon>Euteleostomi</taxon>
        <taxon>Actinopterygii</taxon>
        <taxon>Neopterygii</taxon>
        <taxon>Teleostei</taxon>
        <taxon>Neoteleostei</taxon>
        <taxon>Acanthomorphata</taxon>
        <taxon>Carangaria</taxon>
        <taxon>Pleuronectiformes</taxon>
        <taxon>Pleuronectoidei</taxon>
        <taxon>Scophthalmidae</taxon>
        <taxon>Scophthalmus</taxon>
    </lineage>
</organism>
<gene>
    <name evidence="9" type="ORF">SMAX5B_020364</name>
</gene>
<accession>A0A2U9CNP0</accession>